<name>A0ACB5U3I5_AMBMO</name>
<sequence>MVDDSVANGDSGVTEHHIANGASTVGNGSVNHGEKPTANGVNGSRSKVPCFDELVDLTDVQIARVQEVAQLVTHQLDTFPESSIDDINSFRNVIGRLFKRLL</sequence>
<reference evidence="1" key="1">
    <citation type="submission" date="2023-04" db="EMBL/GenBank/DDBJ databases">
        <title>Ambrosiozyma monospora NBRC 10751.</title>
        <authorList>
            <person name="Ichikawa N."/>
            <person name="Sato H."/>
            <person name="Tonouchi N."/>
        </authorList>
    </citation>
    <scope>NUCLEOTIDE SEQUENCE</scope>
    <source>
        <strain evidence="1">NBRC 10751</strain>
    </source>
</reference>
<evidence type="ECO:0000313" key="2">
    <source>
        <dbReference type="Proteomes" id="UP001165064"/>
    </source>
</evidence>
<dbReference type="Proteomes" id="UP001165064">
    <property type="component" value="Unassembled WGS sequence"/>
</dbReference>
<gene>
    <name evidence="1" type="ORF">Amon02_001072300</name>
</gene>
<proteinExistence type="predicted"/>
<evidence type="ECO:0000313" key="1">
    <source>
        <dbReference type="EMBL" id="GME99454.1"/>
    </source>
</evidence>
<keyword evidence="2" id="KW-1185">Reference proteome</keyword>
<dbReference type="EMBL" id="BSXS01011002">
    <property type="protein sequence ID" value="GME99454.1"/>
    <property type="molecule type" value="Genomic_DNA"/>
</dbReference>
<accession>A0ACB5U3I5</accession>
<comment type="caution">
    <text evidence="1">The sequence shown here is derived from an EMBL/GenBank/DDBJ whole genome shotgun (WGS) entry which is preliminary data.</text>
</comment>
<organism evidence="1 2">
    <name type="scientific">Ambrosiozyma monospora</name>
    <name type="common">Yeast</name>
    <name type="synonym">Endomycopsis monosporus</name>
    <dbReference type="NCBI Taxonomy" id="43982"/>
    <lineage>
        <taxon>Eukaryota</taxon>
        <taxon>Fungi</taxon>
        <taxon>Dikarya</taxon>
        <taxon>Ascomycota</taxon>
        <taxon>Saccharomycotina</taxon>
        <taxon>Pichiomycetes</taxon>
        <taxon>Pichiales</taxon>
        <taxon>Pichiaceae</taxon>
        <taxon>Ambrosiozyma</taxon>
    </lineage>
</organism>
<protein>
    <submittedName>
        <fullName evidence="1">Unnamed protein product</fullName>
    </submittedName>
</protein>